<dbReference type="EMBL" id="FTNE01000006">
    <property type="protein sequence ID" value="SIQ57761.1"/>
    <property type="molecule type" value="Genomic_DNA"/>
</dbReference>
<comment type="catalytic activity">
    <reaction evidence="1 12 13">
        <text>[protein]-peptidylproline (omega=180) = [protein]-peptidylproline (omega=0)</text>
        <dbReference type="Rhea" id="RHEA:16237"/>
        <dbReference type="Rhea" id="RHEA-COMP:10747"/>
        <dbReference type="Rhea" id="RHEA-COMP:10748"/>
        <dbReference type="ChEBI" id="CHEBI:83833"/>
        <dbReference type="ChEBI" id="CHEBI:83834"/>
        <dbReference type="EC" id="5.2.1.8"/>
    </reaction>
</comment>
<evidence type="ECO:0000256" key="4">
    <source>
        <dbReference type="ARBA" id="ARBA00016902"/>
    </source>
</evidence>
<dbReference type="InterPro" id="IPR046357">
    <property type="entry name" value="PPIase_dom_sf"/>
</dbReference>
<organism evidence="16 17">
    <name type="scientific">Acidiphilium rubrum</name>
    <dbReference type="NCBI Taxonomy" id="526"/>
    <lineage>
        <taxon>Bacteria</taxon>
        <taxon>Pseudomonadati</taxon>
        <taxon>Pseudomonadota</taxon>
        <taxon>Alphaproteobacteria</taxon>
        <taxon>Acetobacterales</taxon>
        <taxon>Acidocellaceae</taxon>
        <taxon>Acidiphilium</taxon>
    </lineage>
</organism>
<evidence type="ECO:0000256" key="8">
    <source>
        <dbReference type="ARBA" id="ARBA00023235"/>
    </source>
</evidence>
<gene>
    <name evidence="12" type="primary">tig</name>
    <name evidence="16" type="ORF">SAMN05421828_106130</name>
</gene>
<comment type="caution">
    <text evidence="16">The sequence shown here is derived from an EMBL/GenBank/DDBJ whole genome shotgun (WGS) entry which is preliminary data.</text>
</comment>
<dbReference type="InterPro" id="IPR005215">
    <property type="entry name" value="Trig_fac"/>
</dbReference>
<keyword evidence="17" id="KW-1185">Reference proteome</keyword>
<dbReference type="InterPro" id="IPR036611">
    <property type="entry name" value="Trigger_fac_ribosome-bd_sf"/>
</dbReference>
<keyword evidence="5 12" id="KW-0132">Cell division</keyword>
<dbReference type="InterPro" id="IPR037041">
    <property type="entry name" value="Trigger_fac_C_sf"/>
</dbReference>
<dbReference type="GO" id="GO:0005737">
    <property type="term" value="C:cytoplasm"/>
    <property type="evidence" value="ECO:0007669"/>
    <property type="project" value="UniProtKB-SubCell"/>
</dbReference>
<dbReference type="SUPFAM" id="SSF102735">
    <property type="entry name" value="Trigger factor ribosome-binding domain"/>
    <property type="match status" value="1"/>
</dbReference>
<dbReference type="RefSeq" id="WP_029311290.1">
    <property type="nucleotide sequence ID" value="NZ_FTNE01000006.1"/>
</dbReference>
<evidence type="ECO:0000259" key="15">
    <source>
        <dbReference type="PROSITE" id="PS50059"/>
    </source>
</evidence>
<evidence type="ECO:0000256" key="2">
    <source>
        <dbReference type="ARBA" id="ARBA00005464"/>
    </source>
</evidence>
<dbReference type="GO" id="GO:0015031">
    <property type="term" value="P:protein transport"/>
    <property type="evidence" value="ECO:0007669"/>
    <property type="project" value="UniProtKB-UniRule"/>
</dbReference>
<dbReference type="PIRSF" id="PIRSF003095">
    <property type="entry name" value="Trigger_factor"/>
    <property type="match status" value="1"/>
</dbReference>
<dbReference type="Pfam" id="PF05697">
    <property type="entry name" value="Trigger_N"/>
    <property type="match status" value="1"/>
</dbReference>
<dbReference type="InterPro" id="IPR001179">
    <property type="entry name" value="PPIase_FKBP_dom"/>
</dbReference>
<dbReference type="GO" id="GO:0044183">
    <property type="term" value="F:protein folding chaperone"/>
    <property type="evidence" value="ECO:0007669"/>
    <property type="project" value="TreeGrafter"/>
</dbReference>
<evidence type="ECO:0000313" key="16">
    <source>
        <dbReference type="EMBL" id="SIQ57761.1"/>
    </source>
</evidence>
<evidence type="ECO:0000256" key="10">
    <source>
        <dbReference type="ARBA" id="ARBA00024849"/>
    </source>
</evidence>
<dbReference type="SUPFAM" id="SSF54534">
    <property type="entry name" value="FKBP-like"/>
    <property type="match status" value="1"/>
</dbReference>
<dbReference type="Gene3D" id="3.10.50.40">
    <property type="match status" value="1"/>
</dbReference>
<dbReference type="GO" id="GO:0051083">
    <property type="term" value="P:'de novo' cotranslational protein folding"/>
    <property type="evidence" value="ECO:0007669"/>
    <property type="project" value="TreeGrafter"/>
</dbReference>
<evidence type="ECO:0000313" key="17">
    <source>
        <dbReference type="Proteomes" id="UP000186308"/>
    </source>
</evidence>
<dbReference type="SUPFAM" id="SSF109998">
    <property type="entry name" value="Triger factor/SurA peptide-binding domain-like"/>
    <property type="match status" value="1"/>
</dbReference>
<evidence type="ECO:0000256" key="9">
    <source>
        <dbReference type="ARBA" id="ARBA00023306"/>
    </source>
</evidence>
<name>A0A8G2CJR7_ACIRU</name>
<dbReference type="FunFam" id="3.10.50.40:FF:000001">
    <property type="entry name" value="Trigger factor"/>
    <property type="match status" value="1"/>
</dbReference>
<keyword evidence="8 12" id="KW-0413">Isomerase</keyword>
<dbReference type="AlphaFoldDB" id="A0A8G2CJR7"/>
<dbReference type="Proteomes" id="UP000186308">
    <property type="component" value="Unassembled WGS sequence"/>
</dbReference>
<comment type="domain">
    <text evidence="12">Consists of 3 domains; the N-terminus binds the ribosome, the middle domain has PPIase activity, while the C-terminus has intrinsic chaperone activity on its own.</text>
</comment>
<dbReference type="NCBIfam" id="TIGR00115">
    <property type="entry name" value="tig"/>
    <property type="match status" value="1"/>
</dbReference>
<dbReference type="PROSITE" id="PS50059">
    <property type="entry name" value="FKBP_PPIASE"/>
    <property type="match status" value="1"/>
</dbReference>
<evidence type="ECO:0000256" key="14">
    <source>
        <dbReference type="RuleBase" id="RU003914"/>
    </source>
</evidence>
<dbReference type="PANTHER" id="PTHR30560">
    <property type="entry name" value="TRIGGER FACTOR CHAPERONE AND PEPTIDYL-PROLYL CIS/TRANS ISOMERASE"/>
    <property type="match status" value="1"/>
</dbReference>
<dbReference type="EC" id="5.2.1.8" evidence="3 12"/>
<dbReference type="Pfam" id="PF05698">
    <property type="entry name" value="Trigger_C"/>
    <property type="match status" value="1"/>
</dbReference>
<evidence type="ECO:0000256" key="12">
    <source>
        <dbReference type="HAMAP-Rule" id="MF_00303"/>
    </source>
</evidence>
<dbReference type="InterPro" id="IPR008880">
    <property type="entry name" value="Trigger_fac_C"/>
</dbReference>
<evidence type="ECO:0000256" key="7">
    <source>
        <dbReference type="ARBA" id="ARBA00023186"/>
    </source>
</evidence>
<evidence type="ECO:0000256" key="6">
    <source>
        <dbReference type="ARBA" id="ARBA00023110"/>
    </source>
</evidence>
<feature type="domain" description="PPIase FKBP-type" evidence="15">
    <location>
        <begin position="163"/>
        <end position="245"/>
    </location>
</feature>
<evidence type="ECO:0000256" key="13">
    <source>
        <dbReference type="PROSITE-ProRule" id="PRU00277"/>
    </source>
</evidence>
<protein>
    <recommendedName>
        <fullName evidence="4 12">Trigger factor</fullName>
        <shortName evidence="12">TF</shortName>
        <ecNumber evidence="3 12">5.2.1.8</ecNumber>
    </recommendedName>
    <alternativeName>
        <fullName evidence="11 12">PPIase</fullName>
    </alternativeName>
</protein>
<comment type="subcellular location">
    <subcellularLocation>
        <location evidence="12">Cytoplasm</location>
    </subcellularLocation>
    <text evidence="12">About half TF is bound to the ribosome near the polypeptide exit tunnel while the other half is free in the cytoplasm.</text>
</comment>
<evidence type="ECO:0000256" key="1">
    <source>
        <dbReference type="ARBA" id="ARBA00000971"/>
    </source>
</evidence>
<evidence type="ECO:0000256" key="3">
    <source>
        <dbReference type="ARBA" id="ARBA00013194"/>
    </source>
</evidence>
<evidence type="ECO:0000256" key="5">
    <source>
        <dbReference type="ARBA" id="ARBA00022618"/>
    </source>
</evidence>
<comment type="similarity">
    <text evidence="2 12 14">Belongs to the FKBP-type PPIase family. Tig subfamily.</text>
</comment>
<reference evidence="16 17" key="1">
    <citation type="submission" date="2017-01" db="EMBL/GenBank/DDBJ databases">
        <authorList>
            <person name="Varghese N."/>
            <person name="Submissions S."/>
        </authorList>
    </citation>
    <scope>NUCLEOTIDE SEQUENCE [LARGE SCALE GENOMIC DNA]</scope>
    <source>
        <strain evidence="16 17">ATCC 35905</strain>
    </source>
</reference>
<dbReference type="PANTHER" id="PTHR30560:SF3">
    <property type="entry name" value="TRIGGER FACTOR-LIKE PROTEIN TIG, CHLOROPLASTIC"/>
    <property type="match status" value="1"/>
</dbReference>
<accession>A0A8G2CJR7</accession>
<dbReference type="GO" id="GO:0043335">
    <property type="term" value="P:protein unfolding"/>
    <property type="evidence" value="ECO:0007669"/>
    <property type="project" value="TreeGrafter"/>
</dbReference>
<sequence length="440" mass="48739">MQVTETLTDGLKRNFTVVIPGSDLSEKRDKRLAELSKTMQMPGFRPGKVPLSMVRKRFGEAVAAEVLEASVNDATDKMMAERSLRPAVSPKVEVVNAGTEADLEFKIEMEVLPDVTLPDLKSLTLTRPIAPVTDAEVDDAIAKFADQRATLVPVEEVRPAVTGDVVTVDFLGKLDGTPFDGGAAQDSDVEIGGSGFIPGFAEQIEGMSVGEEKIINVTFPTEYHAANLAGKDVTFDITVKALKQKTPVVIDDAFAETNGFENLEEFRKFFKDRLEQQRAGASRMKVKRALLDELAKQADFTAPETLVEAEFAEIWRQVEAERAGGRLDAEDAAKDEETLRAEYRAIADRRVRLGLLVAEIGRSTNVQVTEQDLRRAMINEMQQFPGQEKMIIDFYQKNPRAMDRLRGPIFEDKVVDHALELATVTDQEVTTEVLFADDEE</sequence>
<dbReference type="GO" id="GO:0043022">
    <property type="term" value="F:ribosome binding"/>
    <property type="evidence" value="ECO:0007669"/>
    <property type="project" value="TreeGrafter"/>
</dbReference>
<evidence type="ECO:0000256" key="11">
    <source>
        <dbReference type="ARBA" id="ARBA00029986"/>
    </source>
</evidence>
<dbReference type="Pfam" id="PF00254">
    <property type="entry name" value="FKBP_C"/>
    <property type="match status" value="1"/>
</dbReference>
<dbReference type="InterPro" id="IPR008881">
    <property type="entry name" value="Trigger_fac_ribosome-bd_bac"/>
</dbReference>
<dbReference type="InterPro" id="IPR027304">
    <property type="entry name" value="Trigger_fact/SurA_dom_sf"/>
</dbReference>
<dbReference type="GO" id="GO:0003755">
    <property type="term" value="F:peptidyl-prolyl cis-trans isomerase activity"/>
    <property type="evidence" value="ECO:0007669"/>
    <property type="project" value="UniProtKB-UniRule"/>
</dbReference>
<keyword evidence="6 12" id="KW-0697">Rotamase</keyword>
<comment type="function">
    <text evidence="10 12">Involved in protein export. Acts as a chaperone by maintaining the newly synthesized protein in an open conformation. Functions as a peptidyl-prolyl cis-trans isomerase.</text>
</comment>
<dbReference type="Gene3D" id="3.30.70.1050">
    <property type="entry name" value="Trigger factor ribosome-binding domain"/>
    <property type="match status" value="1"/>
</dbReference>
<dbReference type="OrthoDB" id="9767721at2"/>
<keyword evidence="12" id="KW-0963">Cytoplasm</keyword>
<keyword evidence="7 12" id="KW-0143">Chaperone</keyword>
<dbReference type="GO" id="GO:0051301">
    <property type="term" value="P:cell division"/>
    <property type="evidence" value="ECO:0007669"/>
    <property type="project" value="UniProtKB-KW"/>
</dbReference>
<dbReference type="Gene3D" id="1.10.3120.10">
    <property type="entry name" value="Trigger factor, C-terminal domain"/>
    <property type="match status" value="1"/>
</dbReference>
<proteinExistence type="inferred from homology"/>
<keyword evidence="9 12" id="KW-0131">Cell cycle</keyword>
<dbReference type="HAMAP" id="MF_00303">
    <property type="entry name" value="Trigger_factor_Tig"/>
    <property type="match status" value="1"/>
</dbReference>